<name>A0A8J6QI69_9GAMM</name>
<sequence length="114" mass="13093">MNTQIRQGATRFYDNQKFARGFQKSGDFTLKESDLLTRYGTTLAQLENGQLQPENAEEQQFVSVIHDGATAQSDIEKVWLKYLRLTKTPRRFHAVTSYRRNTDYIDANLAAADT</sequence>
<dbReference type="Proteomes" id="UP000638014">
    <property type="component" value="Unassembled WGS sequence"/>
</dbReference>
<evidence type="ECO:0000313" key="4">
    <source>
        <dbReference type="Proteomes" id="UP000638014"/>
    </source>
</evidence>
<dbReference type="AlphaFoldDB" id="A0A8J6QI69"/>
<proteinExistence type="inferred from homology"/>
<evidence type="ECO:0000256" key="1">
    <source>
        <dbReference type="ARBA" id="ARBA00093464"/>
    </source>
</evidence>
<dbReference type="Pfam" id="PF04219">
    <property type="entry name" value="DUF413"/>
    <property type="match status" value="1"/>
</dbReference>
<reference evidence="3" key="1">
    <citation type="submission" date="2020-09" db="EMBL/GenBank/DDBJ databases">
        <title>A novel bacterium of genus Neiella, isolated from South China Sea.</title>
        <authorList>
            <person name="Huang H."/>
            <person name="Mo K."/>
            <person name="Hu Y."/>
        </authorList>
    </citation>
    <scope>NUCLEOTIDE SEQUENCE</scope>
    <source>
        <strain evidence="3">HB171785</strain>
    </source>
</reference>
<dbReference type="EMBL" id="JACXAF010000006">
    <property type="protein sequence ID" value="MBD1388962.1"/>
    <property type="molecule type" value="Genomic_DNA"/>
</dbReference>
<accession>A0A8J6QI69</accession>
<evidence type="ECO:0000256" key="2">
    <source>
        <dbReference type="ARBA" id="ARBA00093628"/>
    </source>
</evidence>
<dbReference type="InterPro" id="IPR007335">
    <property type="entry name" value="DUF413"/>
</dbReference>
<protein>
    <recommendedName>
        <fullName evidence="2">Macrodomain Ori protein</fullName>
    </recommendedName>
</protein>
<comment type="similarity">
    <text evidence="1">Belongs to the MaoP family.</text>
</comment>
<dbReference type="RefSeq" id="WP_191144069.1">
    <property type="nucleotide sequence ID" value="NZ_JACXAF010000006.1"/>
</dbReference>
<evidence type="ECO:0000313" key="3">
    <source>
        <dbReference type="EMBL" id="MBD1388962.1"/>
    </source>
</evidence>
<comment type="caution">
    <text evidence="3">The sequence shown here is derived from an EMBL/GenBank/DDBJ whole genome shotgun (WGS) entry which is preliminary data.</text>
</comment>
<keyword evidence="4" id="KW-1185">Reference proteome</keyword>
<organism evidence="3 4">
    <name type="scientific">Neiella litorisoli</name>
    <dbReference type="NCBI Taxonomy" id="2771431"/>
    <lineage>
        <taxon>Bacteria</taxon>
        <taxon>Pseudomonadati</taxon>
        <taxon>Pseudomonadota</taxon>
        <taxon>Gammaproteobacteria</taxon>
        <taxon>Alteromonadales</taxon>
        <taxon>Echinimonadaceae</taxon>
        <taxon>Neiella</taxon>
    </lineage>
</organism>
<gene>
    <name evidence="3" type="ORF">IC617_05930</name>
</gene>